<evidence type="ECO:0000259" key="4">
    <source>
        <dbReference type="Pfam" id="PF07804"/>
    </source>
</evidence>
<name>A0ABD4TS23_9CORY</name>
<evidence type="ECO:0000256" key="2">
    <source>
        <dbReference type="ARBA" id="ARBA00022679"/>
    </source>
</evidence>
<dbReference type="InterPro" id="IPR017508">
    <property type="entry name" value="HipA_N1"/>
</dbReference>
<evidence type="ECO:0000259" key="5">
    <source>
        <dbReference type="Pfam" id="PF13657"/>
    </source>
</evidence>
<evidence type="ECO:0000256" key="1">
    <source>
        <dbReference type="ARBA" id="ARBA00010164"/>
    </source>
</evidence>
<dbReference type="InterPro" id="IPR012893">
    <property type="entry name" value="HipA-like_C"/>
</dbReference>
<dbReference type="Proteomes" id="UP001205080">
    <property type="component" value="Unassembled WGS sequence"/>
</dbReference>
<dbReference type="PANTHER" id="PTHR37419">
    <property type="entry name" value="SERINE/THREONINE-PROTEIN KINASE TOXIN HIPA"/>
    <property type="match status" value="1"/>
</dbReference>
<accession>A0ABD4TS23</accession>
<protein>
    <submittedName>
        <fullName evidence="6">Type II toxin-antitoxin system HipA family toxin</fullName>
    </submittedName>
</protein>
<comment type="similarity">
    <text evidence="1">Belongs to the HipA Ser/Thr kinase family.</text>
</comment>
<dbReference type="Pfam" id="PF07804">
    <property type="entry name" value="HipA_C"/>
    <property type="match status" value="1"/>
</dbReference>
<evidence type="ECO:0000256" key="3">
    <source>
        <dbReference type="ARBA" id="ARBA00022777"/>
    </source>
</evidence>
<feature type="domain" description="HipA N-terminal subdomain 1" evidence="5">
    <location>
        <begin position="5"/>
        <end position="98"/>
    </location>
</feature>
<evidence type="ECO:0000313" key="7">
    <source>
        <dbReference type="Proteomes" id="UP001205080"/>
    </source>
</evidence>
<dbReference type="Pfam" id="PF13657">
    <property type="entry name" value="Couple_hipA"/>
    <property type="match status" value="1"/>
</dbReference>
<gene>
    <name evidence="6" type="ORF">KBX22_10290</name>
</gene>
<dbReference type="RefSeq" id="WP_071568029.1">
    <property type="nucleotide sequence ID" value="NZ_JAGPYW010000018.1"/>
</dbReference>
<dbReference type="CDD" id="cd17808">
    <property type="entry name" value="HipA_Ec_like"/>
    <property type="match status" value="1"/>
</dbReference>
<proteinExistence type="inferred from homology"/>
<feature type="domain" description="HipA-like C-terminal" evidence="4">
    <location>
        <begin position="151"/>
        <end position="388"/>
    </location>
</feature>
<evidence type="ECO:0000313" key="6">
    <source>
        <dbReference type="EMBL" id="MCQ4615109.1"/>
    </source>
</evidence>
<dbReference type="InterPro" id="IPR052028">
    <property type="entry name" value="HipA_Ser/Thr_kinase"/>
</dbReference>
<organism evidence="6 7">
    <name type="scientific">Corynebacterium pseudogenitalium</name>
    <dbReference type="NCBI Taxonomy" id="38303"/>
    <lineage>
        <taxon>Bacteria</taxon>
        <taxon>Bacillati</taxon>
        <taxon>Actinomycetota</taxon>
        <taxon>Actinomycetes</taxon>
        <taxon>Mycobacteriales</taxon>
        <taxon>Corynebacteriaceae</taxon>
        <taxon>Corynebacterium</taxon>
    </lineage>
</organism>
<keyword evidence="2" id="KW-0808">Transferase</keyword>
<dbReference type="AlphaFoldDB" id="A0ABD4TS23"/>
<dbReference type="PANTHER" id="PTHR37419:SF1">
    <property type="entry name" value="SERINE_THREONINE-PROTEIN KINASE TOXIN HIPA"/>
    <property type="match status" value="1"/>
</dbReference>
<sequence>MSKILHAYVDGKLAGSFAESRGQITFEYALGATQPISLSMPISSSRHKNKAASAWLWGLLPDNQEALRSMAVEAGTSATSVFGLLQHHGRDVAGAIQLLPPGEVPSDARKKSVTTVQERLSDTELEQLLRETTDRYSGKPVTTFVTDAFKFSVAGAQPKIALTADENEDFLPPSKEFPTTHIIKPNDPQSSSYIKEMDILEVMCLAAARRVGLDAANAYLWYAPSGTMSAVVTERYDRAINEDGTIDRLHQEDFCQAMSVLPEKKYQHQHGGPGLNAISKFLESTLPAVDAPRVILDLFRAAVFNVGIVGTDAHAKNYSLMIEGSTVSLAPLYDTISAASHVQIYDKVFFPMKINDSYNMMSITPDGLVKAGTKMGIPEQQAHDSVYSILCKLPGAIEDVAAEMGEVDLGQSVLDGLAQFSPVRYI</sequence>
<reference evidence="6 7" key="1">
    <citation type="submission" date="2021-04" db="EMBL/GenBank/DDBJ databases">
        <title>Corynebacterium genitalium sp. nov. and Corynebacterium genitalium sp. nov., two new species of the genus Corynebacterium.</title>
        <authorList>
            <person name="Jaen-Luchoro D."/>
            <person name="Pinyeiro-Iglesias B."/>
            <person name="Al-Shaer S."/>
            <person name="Karlsson R."/>
            <person name="Gonzales-Siles L."/>
            <person name="Cardew S."/>
            <person name="Jensie-Markopolous S."/>
            <person name="Ohlen M."/>
            <person name="Inganas E."/>
            <person name="Moore E.R.B."/>
        </authorList>
    </citation>
    <scope>NUCLEOTIDE SEQUENCE [LARGE SCALE GENOMIC DNA]</scope>
    <source>
        <strain evidence="6 7">CCUG 55013</strain>
    </source>
</reference>
<keyword evidence="3" id="KW-0418">Kinase</keyword>
<dbReference type="NCBIfam" id="TIGR03071">
    <property type="entry name" value="couple_hipA"/>
    <property type="match status" value="1"/>
</dbReference>
<comment type="caution">
    <text evidence="6">The sequence shown here is derived from an EMBL/GenBank/DDBJ whole genome shotgun (WGS) entry which is preliminary data.</text>
</comment>
<dbReference type="EMBL" id="JAGPYW010000018">
    <property type="protein sequence ID" value="MCQ4615109.1"/>
    <property type="molecule type" value="Genomic_DNA"/>
</dbReference>
<dbReference type="GO" id="GO:0016301">
    <property type="term" value="F:kinase activity"/>
    <property type="evidence" value="ECO:0007669"/>
    <property type="project" value="UniProtKB-KW"/>
</dbReference>